<keyword evidence="2" id="KW-0067">ATP-binding</keyword>
<dbReference type="InterPro" id="IPR000873">
    <property type="entry name" value="AMP-dep_synth/lig_dom"/>
</dbReference>
<dbReference type="STRING" id="1295533.A0A1E3I618"/>
<evidence type="ECO:0000256" key="3">
    <source>
        <dbReference type="SAM" id="MobiDB-lite"/>
    </source>
</evidence>
<keyword evidence="6" id="KW-1185">Reference proteome</keyword>
<gene>
    <name evidence="5" type="ORF">L202_00076</name>
</gene>
<dbReference type="Proteomes" id="UP000094065">
    <property type="component" value="Unassembled WGS sequence"/>
</dbReference>
<dbReference type="PANTHER" id="PTHR43272:SF33">
    <property type="entry name" value="AMP-BINDING DOMAIN-CONTAINING PROTEIN-RELATED"/>
    <property type="match status" value="1"/>
</dbReference>
<dbReference type="InterPro" id="IPR020845">
    <property type="entry name" value="AMP-binding_CS"/>
</dbReference>
<dbReference type="GO" id="GO:0005783">
    <property type="term" value="C:endoplasmic reticulum"/>
    <property type="evidence" value="ECO:0007669"/>
    <property type="project" value="TreeGrafter"/>
</dbReference>
<dbReference type="InterPro" id="IPR042099">
    <property type="entry name" value="ANL_N_sf"/>
</dbReference>
<reference evidence="5 6" key="1">
    <citation type="submission" date="2016-06" db="EMBL/GenBank/DDBJ databases">
        <title>Evolution of pathogenesis and genome organization in the Tremellales.</title>
        <authorList>
            <person name="Cuomo C."/>
            <person name="Litvintseva A."/>
            <person name="Heitman J."/>
            <person name="Chen Y."/>
            <person name="Sun S."/>
            <person name="Springer D."/>
            <person name="Dromer F."/>
            <person name="Young S."/>
            <person name="Zeng Q."/>
            <person name="Chapman S."/>
            <person name="Gujja S."/>
            <person name="Saif S."/>
            <person name="Birren B."/>
        </authorList>
    </citation>
    <scope>NUCLEOTIDE SEQUENCE [LARGE SCALE GENOMIC DNA]</scope>
    <source>
        <strain evidence="5 6">CBS 6039</strain>
    </source>
</reference>
<proteinExistence type="predicted"/>
<organism evidence="5 6">
    <name type="scientific">Cryptococcus amylolentus CBS 6039</name>
    <dbReference type="NCBI Taxonomy" id="1295533"/>
    <lineage>
        <taxon>Eukaryota</taxon>
        <taxon>Fungi</taxon>
        <taxon>Dikarya</taxon>
        <taxon>Basidiomycota</taxon>
        <taxon>Agaricomycotina</taxon>
        <taxon>Tremellomycetes</taxon>
        <taxon>Tremellales</taxon>
        <taxon>Cryptococcaceae</taxon>
        <taxon>Cryptococcus</taxon>
    </lineage>
</organism>
<feature type="domain" description="AMP-dependent synthetase/ligase" evidence="4">
    <location>
        <begin position="149"/>
        <end position="538"/>
    </location>
</feature>
<feature type="region of interest" description="Disordered" evidence="3">
    <location>
        <begin position="116"/>
        <end position="146"/>
    </location>
</feature>
<evidence type="ECO:0000259" key="4">
    <source>
        <dbReference type="Pfam" id="PF00501"/>
    </source>
</evidence>
<evidence type="ECO:0000256" key="1">
    <source>
        <dbReference type="ARBA" id="ARBA00022741"/>
    </source>
</evidence>
<name>A0A1E3I618_9TREE</name>
<evidence type="ECO:0000313" key="5">
    <source>
        <dbReference type="EMBL" id="ODN84049.1"/>
    </source>
</evidence>
<dbReference type="PROSITE" id="PS00455">
    <property type="entry name" value="AMP_BINDING"/>
    <property type="match status" value="1"/>
</dbReference>
<dbReference type="Gene3D" id="3.40.50.12780">
    <property type="entry name" value="N-terminal domain of ligase-like"/>
    <property type="match status" value="1"/>
</dbReference>
<comment type="caution">
    <text evidence="5">The sequence shown here is derived from an EMBL/GenBank/DDBJ whole genome shotgun (WGS) entry which is preliminary data.</text>
</comment>
<evidence type="ECO:0000256" key="2">
    <source>
        <dbReference type="ARBA" id="ARBA00022840"/>
    </source>
</evidence>
<dbReference type="GO" id="GO:0005524">
    <property type="term" value="F:ATP binding"/>
    <property type="evidence" value="ECO:0007669"/>
    <property type="project" value="UniProtKB-KW"/>
</dbReference>
<dbReference type="GO" id="GO:0004467">
    <property type="term" value="F:long-chain fatty acid-CoA ligase activity"/>
    <property type="evidence" value="ECO:0007669"/>
    <property type="project" value="TreeGrafter"/>
</dbReference>
<dbReference type="AlphaFoldDB" id="A0A1E3I618"/>
<dbReference type="OrthoDB" id="1700726at2759"/>
<accession>A0A1E3I618</accession>
<dbReference type="SUPFAM" id="SSF56801">
    <property type="entry name" value="Acetyl-CoA synthetase-like"/>
    <property type="match status" value="1"/>
</dbReference>
<protein>
    <recommendedName>
        <fullName evidence="4">AMP-dependent synthetase/ligase domain-containing protein</fullName>
    </recommendedName>
</protein>
<dbReference type="PANTHER" id="PTHR43272">
    <property type="entry name" value="LONG-CHAIN-FATTY-ACID--COA LIGASE"/>
    <property type="match status" value="1"/>
</dbReference>
<dbReference type="GO" id="GO:0016020">
    <property type="term" value="C:membrane"/>
    <property type="evidence" value="ECO:0007669"/>
    <property type="project" value="TreeGrafter"/>
</dbReference>
<keyword evidence="1" id="KW-0547">Nucleotide-binding</keyword>
<dbReference type="Pfam" id="PF00501">
    <property type="entry name" value="AMP-binding"/>
    <property type="match status" value="1"/>
</dbReference>
<dbReference type="EMBL" id="AWGJ01000001">
    <property type="protein sequence ID" value="ODN84049.1"/>
    <property type="molecule type" value="Genomic_DNA"/>
</dbReference>
<sequence>MPFIPYPLTTDVKRQGVEIPGTRKEGQSGVWRSAIFDRTILSAPDEPGTLYELFERSATTYGSRPLFQRRAEHPSSTSQNPILTKTLIATSYAEVKIKRDAVGSALLALEREGSLRNASSDAPGSKATPLEVTHPGVPHYGDENRKKGGARRGWAVGVWSKNREEWQITDLACQAYGLVGVSLYETLGPDVARYITNHCPLSVIVASRDHLTSLLKLAPQCPSLRVVVSMDPLSSSEHNVLKQWADTVGITLLTFDELLQKGSGANAVQPGPEPGEEALELNRIATISYTSGTTGDPKGVVLTTENLLRTTISNGKGVNPRLIGQEWQFLSFLPLSHIYERFVELVVMYAGGTIGFACGDATKFGEDAQIYRPHFLVGVPRMWNRLHGAVTEQMNAGGLKGALLSKAVNAKLARWRETGEVTYPLYDALVFRKIQALLGGRVLFMGSGAAPLRSDVHELLKVCFACEVVQGFGMTESVGTGTRGLGWDITAPGTCGAIQPCNDLKLVDVPDMGYRANDKPNPRGELCMKGLNITPGYLHNPKATKETIDEDGWLHTGDIGEIDSVGRLKIIDRLKNVVKLSQGEYVALEKLEGLYALDPLFASFLVHGDSTRSHLIALAVLEPDQAAGLISKVKGGNVKAGDLEGLEKAVNDKEIRKAVLRNLGKTARKYKLNGFETIKGVYLTVQPFSEDIMTPTFKIKRNIAAKRYSREIEEVYERGEGEGNEALKEAKL</sequence>
<dbReference type="GeneID" id="30151385"/>
<dbReference type="RefSeq" id="XP_018997852.1">
    <property type="nucleotide sequence ID" value="XM_019133147.1"/>
</dbReference>
<evidence type="ECO:0000313" key="6">
    <source>
        <dbReference type="Proteomes" id="UP000094065"/>
    </source>
</evidence>